<protein>
    <recommendedName>
        <fullName evidence="2">Roadblock/LAMTOR2 domain-containing protein</fullName>
    </recommendedName>
</protein>
<dbReference type="AlphaFoldDB" id="A0A375YSP4"/>
<dbReference type="Proteomes" id="UP000252015">
    <property type="component" value="Unassembled WGS sequence"/>
</dbReference>
<dbReference type="EMBL" id="UEGW01000001">
    <property type="protein sequence ID" value="SRX91888.1"/>
    <property type="molecule type" value="Genomic_DNA"/>
</dbReference>
<dbReference type="Pfam" id="PF03259">
    <property type="entry name" value="Robl_LC7"/>
    <property type="match status" value="1"/>
</dbReference>
<feature type="region of interest" description="Disordered" evidence="1">
    <location>
        <begin position="136"/>
        <end position="161"/>
    </location>
</feature>
<sequence length="161" mass="16583">MSRSFSDAPGTSSDNSLDWLVSNFAREVPGVSHAVLVSVDGLLMAASEHLPPDRADQLAAVSSGLASLATGAAQLFDGGQVLQSVVEMQNGYLLLMRVGDGSHLATLAATSCDIGQIGYEMAVLVERVGAVVQSSRRAASDHPASPHRAVRSASSPSGQHS</sequence>
<dbReference type="InterPro" id="IPR004942">
    <property type="entry name" value="Roadblock/LAMTOR2_dom"/>
</dbReference>
<proteinExistence type="predicted"/>
<dbReference type="SUPFAM" id="SSF103196">
    <property type="entry name" value="Roadblock/LC7 domain"/>
    <property type="match status" value="1"/>
</dbReference>
<dbReference type="RefSeq" id="WP_084226373.1">
    <property type="nucleotide sequence ID" value="NZ_JACKUN010000014.1"/>
</dbReference>
<dbReference type="Gene3D" id="3.30.450.30">
    <property type="entry name" value="Dynein light chain 2a, cytoplasmic"/>
    <property type="match status" value="1"/>
</dbReference>
<evidence type="ECO:0000313" key="4">
    <source>
        <dbReference type="Proteomes" id="UP000252015"/>
    </source>
</evidence>
<gene>
    <name evidence="3" type="ORF">MSP7336_00109</name>
</gene>
<dbReference type="SMART" id="SM00960">
    <property type="entry name" value="Robl_LC7"/>
    <property type="match status" value="1"/>
</dbReference>
<feature type="compositionally biased region" description="Polar residues" evidence="1">
    <location>
        <begin position="152"/>
        <end position="161"/>
    </location>
</feature>
<reference evidence="3 4" key="1">
    <citation type="submission" date="2018-05" db="EMBL/GenBank/DDBJ databases">
        <authorList>
            <consortium name="IHU Genomes"/>
        </authorList>
    </citation>
    <scope>NUCLEOTIDE SEQUENCE [LARGE SCALE GENOMIC DNA]</scope>
    <source>
        <strain evidence="3 4">P7336</strain>
    </source>
</reference>
<dbReference type="PANTHER" id="PTHR36222">
    <property type="entry name" value="SERINE PROTEASE INHIBITOR RV3364C"/>
    <property type="match status" value="1"/>
</dbReference>
<evidence type="ECO:0000256" key="1">
    <source>
        <dbReference type="SAM" id="MobiDB-lite"/>
    </source>
</evidence>
<feature type="domain" description="Roadblock/LAMTOR2" evidence="2">
    <location>
        <begin position="18"/>
        <end position="108"/>
    </location>
</feature>
<keyword evidence="4" id="KW-1185">Reference proteome</keyword>
<name>A0A375YSP4_MYCSH</name>
<evidence type="ECO:0000313" key="3">
    <source>
        <dbReference type="EMBL" id="SRX91888.1"/>
    </source>
</evidence>
<organism evidence="3 4">
    <name type="scientific">Mycobacterium shimoidei</name>
    <dbReference type="NCBI Taxonomy" id="29313"/>
    <lineage>
        <taxon>Bacteria</taxon>
        <taxon>Bacillati</taxon>
        <taxon>Actinomycetota</taxon>
        <taxon>Actinomycetes</taxon>
        <taxon>Mycobacteriales</taxon>
        <taxon>Mycobacteriaceae</taxon>
        <taxon>Mycobacterium</taxon>
    </lineage>
</organism>
<dbReference type="InterPro" id="IPR053141">
    <property type="entry name" value="Mycobact_SerProt_Inhib_Rv3364c"/>
</dbReference>
<accession>A0A375YSP4</accession>
<dbReference type="PANTHER" id="PTHR36222:SF1">
    <property type="entry name" value="SERINE PROTEASE INHIBITOR RV3364C"/>
    <property type="match status" value="1"/>
</dbReference>
<evidence type="ECO:0000259" key="2">
    <source>
        <dbReference type="SMART" id="SM00960"/>
    </source>
</evidence>